<organism evidence="12 13">
    <name type="scientific">Pseudoalteromonas peptidolytica F12-50-A1</name>
    <dbReference type="NCBI Taxonomy" id="1315280"/>
    <lineage>
        <taxon>Bacteria</taxon>
        <taxon>Pseudomonadati</taxon>
        <taxon>Pseudomonadota</taxon>
        <taxon>Gammaproteobacteria</taxon>
        <taxon>Alteromonadales</taxon>
        <taxon>Pseudoalteromonadaceae</taxon>
        <taxon>Pseudoalteromonas</taxon>
    </lineage>
</organism>
<evidence type="ECO:0000313" key="13">
    <source>
        <dbReference type="Proteomes" id="UP000660708"/>
    </source>
</evidence>
<comment type="caution">
    <text evidence="12">The sequence shown here is derived from an EMBL/GenBank/DDBJ whole genome shotgun (WGS) entry which is preliminary data.</text>
</comment>
<dbReference type="InterPro" id="IPR022645">
    <property type="entry name" value="SecD/SecF_bac"/>
</dbReference>
<proteinExistence type="predicted"/>
<dbReference type="InterPro" id="IPR005665">
    <property type="entry name" value="SecF_bac"/>
</dbReference>
<evidence type="ECO:0000256" key="5">
    <source>
        <dbReference type="ARBA" id="ARBA00022692"/>
    </source>
</evidence>
<dbReference type="InterPro" id="IPR055344">
    <property type="entry name" value="SecD_SecF_C_bact"/>
</dbReference>
<dbReference type="GO" id="GO:0015450">
    <property type="term" value="F:protein-transporting ATPase activity"/>
    <property type="evidence" value="ECO:0007669"/>
    <property type="project" value="InterPro"/>
</dbReference>
<accession>A0A8I0MZD2</accession>
<evidence type="ECO:0000259" key="11">
    <source>
        <dbReference type="Pfam" id="PF02355"/>
    </source>
</evidence>
<evidence type="ECO:0000256" key="4">
    <source>
        <dbReference type="ARBA" id="ARBA00022475"/>
    </source>
</evidence>
<dbReference type="PANTHER" id="PTHR30081:SF8">
    <property type="entry name" value="PROTEIN TRANSLOCASE SUBUNIT SECF"/>
    <property type="match status" value="1"/>
</dbReference>
<dbReference type="InterPro" id="IPR048634">
    <property type="entry name" value="SecD_SecF_C"/>
</dbReference>
<keyword evidence="13" id="KW-1185">Reference proteome</keyword>
<dbReference type="GO" id="GO:0006886">
    <property type="term" value="P:intracellular protein transport"/>
    <property type="evidence" value="ECO:0007669"/>
    <property type="project" value="InterPro"/>
</dbReference>
<sequence length="303" mass="32990">MKSNMQHIRLIGLILGVVLVFASLVTIAQKGIAFGQDFTGGYVTVIDVPKSVTVDEMQLKLHQLGVDNARIDLQMDGSWRIFQTPSSTNDLKVKEWNSELNSQWHATVLDASYLGAQVGDELIEQGGLAGLFALLSVLLYLACRFEWRLAVSASIALFHDVVITLGLFSATQVEFDLTVLAALLAIIGYSLNDSIVVGDRVRELLFEERYKQAPVAKVIDQAIKDSLSRTLITSLTTLATVLSIWWLAGAGLSSFAMALCCGIAVGTLSSLAISATLPQFMGLSYNNYRKEESEATKKQLAEP</sequence>
<comment type="subcellular location">
    <subcellularLocation>
        <location evidence="1">Cell membrane</location>
        <topology evidence="1">Multi-pass membrane protein</topology>
    </subcellularLocation>
</comment>
<keyword evidence="4" id="KW-1003">Cell membrane</keyword>
<name>A0A8I0MZD2_9GAMM</name>
<keyword evidence="9 10" id="KW-0472">Membrane</keyword>
<protein>
    <recommendedName>
        <fullName evidence="2">Protein translocase subunit SecF</fullName>
    </recommendedName>
</protein>
<dbReference type="InterPro" id="IPR022813">
    <property type="entry name" value="SecD/SecF_arch_bac"/>
</dbReference>
<feature type="transmembrane region" description="Helical" evidence="10">
    <location>
        <begin position="254"/>
        <end position="277"/>
    </location>
</feature>
<dbReference type="Gene3D" id="1.20.1640.10">
    <property type="entry name" value="Multidrug efflux transporter AcrB transmembrane domain"/>
    <property type="match status" value="1"/>
</dbReference>
<dbReference type="NCBIfam" id="TIGR00966">
    <property type="entry name" value="transloc_SecF"/>
    <property type="match status" value="1"/>
</dbReference>
<reference evidence="12 13" key="1">
    <citation type="submission" date="2015-06" db="EMBL/GenBank/DDBJ databases">
        <title>Genome sequence of Pseudoalteromonas peptidolytica.</title>
        <authorList>
            <person name="Xie B.-B."/>
            <person name="Rong J.-C."/>
            <person name="Qin Q.-L."/>
            <person name="Zhang Y.-Z."/>
        </authorList>
    </citation>
    <scope>NUCLEOTIDE SEQUENCE [LARGE SCALE GENOMIC DNA]</scope>
    <source>
        <strain evidence="12 13">F12-50-A1</strain>
    </source>
</reference>
<dbReference type="SUPFAM" id="SSF82866">
    <property type="entry name" value="Multidrug efflux transporter AcrB transmembrane domain"/>
    <property type="match status" value="1"/>
</dbReference>
<evidence type="ECO:0000256" key="10">
    <source>
        <dbReference type="SAM" id="Phobius"/>
    </source>
</evidence>
<dbReference type="PANTHER" id="PTHR30081">
    <property type="entry name" value="PROTEIN-EXPORT MEMBRANE PROTEIN SEC"/>
    <property type="match status" value="1"/>
</dbReference>
<dbReference type="AlphaFoldDB" id="A0A8I0MZD2"/>
<dbReference type="EMBL" id="AQHF01000034">
    <property type="protein sequence ID" value="MBE0348725.1"/>
    <property type="molecule type" value="Genomic_DNA"/>
</dbReference>
<evidence type="ECO:0000256" key="1">
    <source>
        <dbReference type="ARBA" id="ARBA00004651"/>
    </source>
</evidence>
<evidence type="ECO:0000256" key="3">
    <source>
        <dbReference type="ARBA" id="ARBA00022448"/>
    </source>
</evidence>
<keyword evidence="7 10" id="KW-1133">Transmembrane helix</keyword>
<feature type="transmembrane region" description="Helical" evidence="10">
    <location>
        <begin position="149"/>
        <end position="169"/>
    </location>
</feature>
<dbReference type="RefSeq" id="WP_147391429.1">
    <property type="nucleotide sequence ID" value="NZ_AQHF01000034.1"/>
</dbReference>
<evidence type="ECO:0000256" key="9">
    <source>
        <dbReference type="ARBA" id="ARBA00023136"/>
    </source>
</evidence>
<feature type="transmembrane region" description="Helical" evidence="10">
    <location>
        <begin position="175"/>
        <end position="192"/>
    </location>
</feature>
<keyword evidence="5 10" id="KW-0812">Transmembrane</keyword>
<gene>
    <name evidence="12" type="primary">secF</name>
    <name evidence="12" type="ORF">PPEP_b0541</name>
</gene>
<keyword evidence="6" id="KW-0653">Protein transport</keyword>
<feature type="transmembrane region" description="Helical" evidence="10">
    <location>
        <begin position="122"/>
        <end position="142"/>
    </location>
</feature>
<feature type="domain" description="Protein export membrane protein SecD/SecF C-terminal" evidence="11">
    <location>
        <begin position="105"/>
        <end position="280"/>
    </location>
</feature>
<keyword evidence="3" id="KW-0813">Transport</keyword>
<feature type="transmembrane region" description="Helical" evidence="10">
    <location>
        <begin position="231"/>
        <end position="248"/>
    </location>
</feature>
<evidence type="ECO:0000256" key="7">
    <source>
        <dbReference type="ARBA" id="ARBA00022989"/>
    </source>
</evidence>
<dbReference type="NCBIfam" id="TIGR00916">
    <property type="entry name" value="2A0604s01"/>
    <property type="match status" value="1"/>
</dbReference>
<evidence type="ECO:0000313" key="12">
    <source>
        <dbReference type="EMBL" id="MBE0348725.1"/>
    </source>
</evidence>
<dbReference type="Proteomes" id="UP000660708">
    <property type="component" value="Unassembled WGS sequence"/>
</dbReference>
<evidence type="ECO:0000256" key="2">
    <source>
        <dbReference type="ARBA" id="ARBA00015792"/>
    </source>
</evidence>
<dbReference type="GO" id="GO:0005886">
    <property type="term" value="C:plasma membrane"/>
    <property type="evidence" value="ECO:0007669"/>
    <property type="project" value="UniProtKB-SubCell"/>
</dbReference>
<dbReference type="Pfam" id="PF02355">
    <property type="entry name" value="SecD_SecF_C"/>
    <property type="match status" value="1"/>
</dbReference>
<evidence type="ECO:0000256" key="8">
    <source>
        <dbReference type="ARBA" id="ARBA00023010"/>
    </source>
</evidence>
<evidence type="ECO:0000256" key="6">
    <source>
        <dbReference type="ARBA" id="ARBA00022927"/>
    </source>
</evidence>
<keyword evidence="8" id="KW-0811">Translocation</keyword>
<dbReference type="PRINTS" id="PR01755">
    <property type="entry name" value="SECFTRNLCASE"/>
</dbReference>